<dbReference type="InterPro" id="IPR012919">
    <property type="entry name" value="SUN_dom"/>
</dbReference>
<evidence type="ECO:0000256" key="2">
    <source>
        <dbReference type="ARBA" id="ARBA00022692"/>
    </source>
</evidence>
<evidence type="ECO:0000313" key="7">
    <source>
        <dbReference type="EMBL" id="KAJ3566229.1"/>
    </source>
</evidence>
<proteinExistence type="predicted"/>
<accession>A0AAD5VPV6</accession>
<dbReference type="AlphaFoldDB" id="A0AAD5VPV6"/>
<dbReference type="PANTHER" id="PTHR12911:SF8">
    <property type="entry name" value="KLAROID PROTEIN-RELATED"/>
    <property type="match status" value="1"/>
</dbReference>
<protein>
    <recommendedName>
        <fullName evidence="6">SUN domain-containing protein</fullName>
    </recommendedName>
</protein>
<name>A0AAD5VPV6_9AGAR</name>
<dbReference type="InterPro" id="IPR045119">
    <property type="entry name" value="SUN1-5"/>
</dbReference>
<feature type="transmembrane region" description="Helical" evidence="5">
    <location>
        <begin position="54"/>
        <end position="76"/>
    </location>
</feature>
<dbReference type="Pfam" id="PF07738">
    <property type="entry name" value="Sad1_UNC"/>
    <property type="match status" value="1"/>
</dbReference>
<evidence type="ECO:0000256" key="5">
    <source>
        <dbReference type="SAM" id="Phobius"/>
    </source>
</evidence>
<organism evidence="7 8">
    <name type="scientific">Leucocoprinus birnbaumii</name>
    <dbReference type="NCBI Taxonomy" id="56174"/>
    <lineage>
        <taxon>Eukaryota</taxon>
        <taxon>Fungi</taxon>
        <taxon>Dikarya</taxon>
        <taxon>Basidiomycota</taxon>
        <taxon>Agaricomycotina</taxon>
        <taxon>Agaricomycetes</taxon>
        <taxon>Agaricomycetidae</taxon>
        <taxon>Agaricales</taxon>
        <taxon>Agaricineae</taxon>
        <taxon>Agaricaceae</taxon>
        <taxon>Leucocoprinus</taxon>
    </lineage>
</organism>
<evidence type="ECO:0000256" key="4">
    <source>
        <dbReference type="ARBA" id="ARBA00023136"/>
    </source>
</evidence>
<dbReference type="Gene3D" id="2.60.120.260">
    <property type="entry name" value="Galactose-binding domain-like"/>
    <property type="match status" value="1"/>
</dbReference>
<keyword evidence="8" id="KW-1185">Reference proteome</keyword>
<dbReference type="EMBL" id="JANIEX010000503">
    <property type="protein sequence ID" value="KAJ3566229.1"/>
    <property type="molecule type" value="Genomic_DNA"/>
</dbReference>
<dbReference type="PROSITE" id="PS51469">
    <property type="entry name" value="SUN"/>
    <property type="match status" value="1"/>
</dbReference>
<evidence type="ECO:0000313" key="8">
    <source>
        <dbReference type="Proteomes" id="UP001213000"/>
    </source>
</evidence>
<dbReference type="GO" id="GO:0043495">
    <property type="term" value="F:protein-membrane adaptor activity"/>
    <property type="evidence" value="ECO:0007669"/>
    <property type="project" value="TreeGrafter"/>
</dbReference>
<comment type="caution">
    <text evidence="7">The sequence shown here is derived from an EMBL/GenBank/DDBJ whole genome shotgun (WGS) entry which is preliminary data.</text>
</comment>
<sequence length="641" mass="71919">MSHKNRRSQTPSPTVVSSPERSCWALLFAVFAFLWRGIQFVFTPAPSVRLFFRCLRLLAVVILLAILAINGIGVVFNHACSVFPFSYHSACASNDTSLAQRAPFGSSAGFQSLSDTRQISYEQGLNASAQGSFLSLEASKTSHLINEMATSLQRCSLSSTTQLDTAFIGEDMDWLSVALHTISSVLENGLLRTIIPPEDKRTSTTLWLWTVILKMMRTPFGGIKGNNGPTADRIPPLDVDRVRKLVDESVLRLKRTQATLRQFHGIALIQDSVEDEKCEKEKHRTWLVRDNTFLRRCIEIRDCFAKTDHQRQEILGQIDGMINSLQFFYPEIAILEGLPDVESRHYQILQLGHSLQKLGTSARAFDVIYPLLGQVMAGVTSQILTALTIVLVLGPYLLCYPHSSQLLSHSLAEFCAKPSLPFISFIAYNTSGAGHDIRRSRNYAHFLDGARVLPEVTSITYRTTSNDWLSKESDLRGHTHRNPPYILSNELFEVGDCWEFSGDQGVLGVFLAEPTSIKSVGIGHVHPDLVSHTSASKSPRKFRLWASHKDQIVIPSNYTSKSAFEFSKKSHFSSSSFIKAGETFVSLLDFEFNPRFESPFQEFPLIHDSWSSDLKFRAVILEVVENWGGERTCLYHFSILN</sequence>
<dbReference type="GO" id="GO:0034993">
    <property type="term" value="C:meiotic nuclear membrane microtubule tethering complex"/>
    <property type="evidence" value="ECO:0007669"/>
    <property type="project" value="TreeGrafter"/>
</dbReference>
<dbReference type="PANTHER" id="PTHR12911">
    <property type="entry name" value="SAD1/UNC-84-LIKE PROTEIN-RELATED"/>
    <property type="match status" value="1"/>
</dbReference>
<feature type="domain" description="SUN" evidence="6">
    <location>
        <begin position="449"/>
        <end position="641"/>
    </location>
</feature>
<reference evidence="7" key="1">
    <citation type="submission" date="2022-07" db="EMBL/GenBank/DDBJ databases">
        <title>Genome Sequence of Leucocoprinus birnbaumii.</title>
        <authorList>
            <person name="Buettner E."/>
        </authorList>
    </citation>
    <scope>NUCLEOTIDE SEQUENCE</scope>
    <source>
        <strain evidence="7">VT141</strain>
    </source>
</reference>
<keyword evidence="2 5" id="KW-0812">Transmembrane</keyword>
<dbReference type="Proteomes" id="UP001213000">
    <property type="component" value="Unassembled WGS sequence"/>
</dbReference>
<evidence type="ECO:0000259" key="6">
    <source>
        <dbReference type="PROSITE" id="PS51469"/>
    </source>
</evidence>
<gene>
    <name evidence="7" type="ORF">NP233_g7128</name>
</gene>
<evidence type="ECO:0000256" key="3">
    <source>
        <dbReference type="ARBA" id="ARBA00022989"/>
    </source>
</evidence>
<keyword evidence="4 5" id="KW-0472">Membrane</keyword>
<evidence type="ECO:0000256" key="1">
    <source>
        <dbReference type="ARBA" id="ARBA00004370"/>
    </source>
</evidence>
<keyword evidence="3 5" id="KW-1133">Transmembrane helix</keyword>
<comment type="subcellular location">
    <subcellularLocation>
        <location evidence="1">Membrane</location>
    </subcellularLocation>
</comment>